<dbReference type="Proteomes" id="UP000814033">
    <property type="component" value="Unassembled WGS sequence"/>
</dbReference>
<reference evidence="1" key="1">
    <citation type="submission" date="2021-02" db="EMBL/GenBank/DDBJ databases">
        <authorList>
            <consortium name="DOE Joint Genome Institute"/>
            <person name="Ahrendt S."/>
            <person name="Looney B.P."/>
            <person name="Miyauchi S."/>
            <person name="Morin E."/>
            <person name="Drula E."/>
            <person name="Courty P.E."/>
            <person name="Chicoki N."/>
            <person name="Fauchery L."/>
            <person name="Kohler A."/>
            <person name="Kuo A."/>
            <person name="Labutti K."/>
            <person name="Pangilinan J."/>
            <person name="Lipzen A."/>
            <person name="Riley R."/>
            <person name="Andreopoulos W."/>
            <person name="He G."/>
            <person name="Johnson J."/>
            <person name="Barry K.W."/>
            <person name="Grigoriev I.V."/>
            <person name="Nagy L."/>
            <person name="Hibbett D."/>
            <person name="Henrissat B."/>
            <person name="Matheny P.B."/>
            <person name="Labbe J."/>
            <person name="Martin F."/>
        </authorList>
    </citation>
    <scope>NUCLEOTIDE SEQUENCE</scope>
    <source>
        <strain evidence="1">FP105234-sp</strain>
    </source>
</reference>
<proteinExistence type="predicted"/>
<name>A0ACB8REH1_9AGAM</name>
<evidence type="ECO:0000313" key="2">
    <source>
        <dbReference type="Proteomes" id="UP000814033"/>
    </source>
</evidence>
<accession>A0ACB8REH1</accession>
<dbReference type="EMBL" id="MU276057">
    <property type="protein sequence ID" value="KAI0042611.1"/>
    <property type="molecule type" value="Genomic_DNA"/>
</dbReference>
<keyword evidence="2" id="KW-1185">Reference proteome</keyword>
<evidence type="ECO:0000313" key="1">
    <source>
        <dbReference type="EMBL" id="KAI0042611.1"/>
    </source>
</evidence>
<organism evidence="1 2">
    <name type="scientific">Auriscalpium vulgare</name>
    <dbReference type="NCBI Taxonomy" id="40419"/>
    <lineage>
        <taxon>Eukaryota</taxon>
        <taxon>Fungi</taxon>
        <taxon>Dikarya</taxon>
        <taxon>Basidiomycota</taxon>
        <taxon>Agaricomycotina</taxon>
        <taxon>Agaricomycetes</taxon>
        <taxon>Russulales</taxon>
        <taxon>Auriscalpiaceae</taxon>
        <taxon>Auriscalpium</taxon>
    </lineage>
</organism>
<sequence length="265" mass="29517">MYILGGIIRRQASRLPTAIHRPSPSLVFPGRQFVHTDRVPRSDCDSLPEPAPAQTWSSLQSYIIPGSGVEWFKYHDPDLPIYTALKVPAAADTPIRLQIDTSLATRLHAGLRTFFETTPRPMHPFSSQALPDTVIDKRDRHNHAYCKINGINCFLESAVCPLYESLGHPVPAIDTHFKRYPFPTSSEWESSFIVNGKTALIQEEISSFTSFLSHMSNMVDISSINAFQPLTGTPAVLAKVNGGAGIICYYPRRPSVLRPRAMLRS</sequence>
<comment type="caution">
    <text evidence="1">The sequence shown here is derived from an EMBL/GenBank/DDBJ whole genome shotgun (WGS) entry which is preliminary data.</text>
</comment>
<gene>
    <name evidence="1" type="ORF">FA95DRAFT_556338</name>
</gene>
<protein>
    <submittedName>
        <fullName evidence="1">Uncharacterized protein</fullName>
    </submittedName>
</protein>
<reference evidence="1" key="2">
    <citation type="journal article" date="2022" name="New Phytol.">
        <title>Evolutionary transition to the ectomycorrhizal habit in the genomes of a hyperdiverse lineage of mushroom-forming fungi.</title>
        <authorList>
            <person name="Looney B."/>
            <person name="Miyauchi S."/>
            <person name="Morin E."/>
            <person name="Drula E."/>
            <person name="Courty P.E."/>
            <person name="Kohler A."/>
            <person name="Kuo A."/>
            <person name="LaButti K."/>
            <person name="Pangilinan J."/>
            <person name="Lipzen A."/>
            <person name="Riley R."/>
            <person name="Andreopoulos W."/>
            <person name="He G."/>
            <person name="Johnson J."/>
            <person name="Nolan M."/>
            <person name="Tritt A."/>
            <person name="Barry K.W."/>
            <person name="Grigoriev I.V."/>
            <person name="Nagy L.G."/>
            <person name="Hibbett D."/>
            <person name="Henrissat B."/>
            <person name="Matheny P.B."/>
            <person name="Labbe J."/>
            <person name="Martin F.M."/>
        </authorList>
    </citation>
    <scope>NUCLEOTIDE SEQUENCE</scope>
    <source>
        <strain evidence="1">FP105234-sp</strain>
    </source>
</reference>